<dbReference type="CDD" id="cd00082">
    <property type="entry name" value="HisKA"/>
    <property type="match status" value="1"/>
</dbReference>
<feature type="domain" description="Response regulatory" evidence="9">
    <location>
        <begin position="700"/>
        <end position="828"/>
    </location>
</feature>
<dbReference type="InterPro" id="IPR000014">
    <property type="entry name" value="PAS"/>
</dbReference>
<dbReference type="Gene3D" id="1.10.287.130">
    <property type="match status" value="1"/>
</dbReference>
<dbReference type="STRING" id="113226.A0A139IAH4"/>
<organism evidence="10 11">
    <name type="scientific">Pseudocercospora musae</name>
    <dbReference type="NCBI Taxonomy" id="113226"/>
    <lineage>
        <taxon>Eukaryota</taxon>
        <taxon>Fungi</taxon>
        <taxon>Dikarya</taxon>
        <taxon>Ascomycota</taxon>
        <taxon>Pezizomycotina</taxon>
        <taxon>Dothideomycetes</taxon>
        <taxon>Dothideomycetidae</taxon>
        <taxon>Mycosphaerellales</taxon>
        <taxon>Mycosphaerellaceae</taxon>
        <taxon>Pseudocercospora</taxon>
    </lineage>
</organism>
<dbReference type="InterPro" id="IPR011006">
    <property type="entry name" value="CheY-like_superfamily"/>
</dbReference>
<dbReference type="EMBL" id="LFZO01000184">
    <property type="protein sequence ID" value="KXT11728.1"/>
    <property type="molecule type" value="Genomic_DNA"/>
</dbReference>
<dbReference type="SUPFAM" id="SSF55785">
    <property type="entry name" value="PYP-like sensor domain (PAS domain)"/>
    <property type="match status" value="1"/>
</dbReference>
<dbReference type="CDD" id="cd17546">
    <property type="entry name" value="REC_hyHK_CKI1_RcsC-like"/>
    <property type="match status" value="1"/>
</dbReference>
<comment type="caution">
    <text evidence="10">The sequence shown here is derived from an EMBL/GenBank/DDBJ whole genome shotgun (WGS) entry which is preliminary data.</text>
</comment>
<dbReference type="SUPFAM" id="SSF47384">
    <property type="entry name" value="Homodimeric domain of signal transducing histidine kinase"/>
    <property type="match status" value="1"/>
</dbReference>
<evidence type="ECO:0000313" key="11">
    <source>
        <dbReference type="Proteomes" id="UP000073492"/>
    </source>
</evidence>
<evidence type="ECO:0000256" key="1">
    <source>
        <dbReference type="ARBA" id="ARBA00000085"/>
    </source>
</evidence>
<feature type="region of interest" description="Disordered" evidence="7">
    <location>
        <begin position="1"/>
        <end position="25"/>
    </location>
</feature>
<feature type="region of interest" description="Disordered" evidence="7">
    <location>
        <begin position="601"/>
        <end position="692"/>
    </location>
</feature>
<evidence type="ECO:0000313" key="10">
    <source>
        <dbReference type="EMBL" id="KXT11730.1"/>
    </source>
</evidence>
<evidence type="ECO:0000259" key="8">
    <source>
        <dbReference type="PROSITE" id="PS50109"/>
    </source>
</evidence>
<feature type="domain" description="Histidine kinase" evidence="8">
    <location>
        <begin position="338"/>
        <end position="571"/>
    </location>
</feature>
<proteinExistence type="predicted"/>
<feature type="modified residue" description="4-aspartylphosphate" evidence="6">
    <location>
        <position position="758"/>
    </location>
</feature>
<dbReference type="InterPro" id="IPR003594">
    <property type="entry name" value="HATPase_dom"/>
</dbReference>
<evidence type="ECO:0000256" key="6">
    <source>
        <dbReference type="PROSITE-ProRule" id="PRU00169"/>
    </source>
</evidence>
<dbReference type="InterPro" id="IPR035965">
    <property type="entry name" value="PAS-like_dom_sf"/>
</dbReference>
<dbReference type="SMART" id="SM00448">
    <property type="entry name" value="REC"/>
    <property type="match status" value="1"/>
</dbReference>
<comment type="catalytic activity">
    <reaction evidence="1">
        <text>ATP + protein L-histidine = ADP + protein N-phospho-L-histidine.</text>
        <dbReference type="EC" id="2.7.13.3"/>
    </reaction>
</comment>
<dbReference type="Gene3D" id="3.30.565.10">
    <property type="entry name" value="Histidine kinase-like ATPase, C-terminal domain"/>
    <property type="match status" value="1"/>
</dbReference>
<dbReference type="InterPro" id="IPR036097">
    <property type="entry name" value="HisK_dim/P_sf"/>
</dbReference>
<dbReference type="GO" id="GO:0005886">
    <property type="term" value="C:plasma membrane"/>
    <property type="evidence" value="ECO:0007669"/>
    <property type="project" value="TreeGrafter"/>
</dbReference>
<dbReference type="CDD" id="cd00130">
    <property type="entry name" value="PAS"/>
    <property type="match status" value="1"/>
</dbReference>
<dbReference type="PRINTS" id="PR00344">
    <property type="entry name" value="BCTRLSENSOR"/>
</dbReference>
<dbReference type="PROSITE" id="PS50110">
    <property type="entry name" value="RESPONSE_REGULATORY"/>
    <property type="match status" value="1"/>
</dbReference>
<gene>
    <name evidence="10" type="ORF">AC579_5034</name>
</gene>
<dbReference type="Pfam" id="PF00072">
    <property type="entry name" value="Response_reg"/>
    <property type="match status" value="1"/>
</dbReference>
<protein>
    <recommendedName>
        <fullName evidence="2">histidine kinase</fullName>
        <ecNumber evidence="2">2.7.13.3</ecNumber>
    </recommendedName>
</protein>
<dbReference type="AlphaFoldDB" id="A0A139IAH4"/>
<evidence type="ECO:0000256" key="4">
    <source>
        <dbReference type="ARBA" id="ARBA00022679"/>
    </source>
</evidence>
<accession>A0A139IAH4</accession>
<dbReference type="GO" id="GO:0000155">
    <property type="term" value="F:phosphorelay sensor kinase activity"/>
    <property type="evidence" value="ECO:0007669"/>
    <property type="project" value="InterPro"/>
</dbReference>
<dbReference type="SMART" id="SM00387">
    <property type="entry name" value="HATPase_c"/>
    <property type="match status" value="1"/>
</dbReference>
<sequence length="860" mass="95509">MASTGPPPAPAPSIPHHLQNPLPADDDTWEQCTLGPFSHWPPDLQAYAITTAALVYAAAIFWNDDLVLLHNKAWADAAGLKAQGRAQHNALSADTVDVLRSVISRGLPKEIHAHDLLQNEATDFKQSSTAIVSPLLDRIGRPNAVLVQLLPKPMLYRSLDMGSGGAKGTVIDRNAHTPDFAKSGDNAPLDEHPFFRRFAEMLPSGLAILDHNAKAVFVNQHFWDLTTMLGDDRSFTSWPQSIHPDDYDRVMKAYQDAFHNTKELRTEFRARGEPHPWRLLLLTPLGDENLQHVSLREYGGFICSIVDISSEKSAELTERKAAQQARERKEQQERFIDMISHEIRNPLSAVLHCAEDIADAIRDPKQDIDTNVIREAVDTIGLCVSHQKNIVDDVLSFSKLDASLLSLVPKPYQPHRQLASTLKMFQHEFRKQHLQFGYRVDDAYFDCSKIVCSVSARFERPKSYPPDVVFFESESVAHRMDATNTKDWGDGQPLYIMVAVQDTGIGISSEGQKRLFERFRQATPKTGEVYGGSGLGLNISRKICHLHGGEIGVSSTEGQGSTFGFFFKVRRTDKDESMDSEASSEAGQEHLRDQIQAMGIADGQDPDLSEPFNWAPKGQQPAHRMKEMKDEKLPGGGPDESRHGDGRDDRYQEAERPQVSRAHRTGESLQSQGIRNGGPAEEQTSKRPVASLNRADSRAHVLLVEDNIINQRIVFRKLESKGFNVTTANNGEEAVQSVRDAPKLSSGDKGAFNVILMDQEMPKMNGNTATRAIRDLEARGEIERIPILGVTANVRGAQQDEMLTSGMDDVISKPYKIQDMVNKIHAVAGIKLRDRVDKKPDADSMERAEARCTGCASYGS</sequence>
<dbReference type="InterPro" id="IPR004358">
    <property type="entry name" value="Sig_transdc_His_kin-like_C"/>
</dbReference>
<dbReference type="Proteomes" id="UP000073492">
    <property type="component" value="Unassembled WGS sequence"/>
</dbReference>
<dbReference type="InterPro" id="IPR036890">
    <property type="entry name" value="HATPase_C_sf"/>
</dbReference>
<dbReference type="InterPro" id="IPR003661">
    <property type="entry name" value="HisK_dim/P_dom"/>
</dbReference>
<dbReference type="PANTHER" id="PTHR43047">
    <property type="entry name" value="TWO-COMPONENT HISTIDINE PROTEIN KINASE"/>
    <property type="match status" value="1"/>
</dbReference>
<evidence type="ECO:0000256" key="2">
    <source>
        <dbReference type="ARBA" id="ARBA00012438"/>
    </source>
</evidence>
<dbReference type="EMBL" id="LFZO01000184">
    <property type="protein sequence ID" value="KXT11726.1"/>
    <property type="molecule type" value="Genomic_DNA"/>
</dbReference>
<dbReference type="PROSITE" id="PS50109">
    <property type="entry name" value="HIS_KIN"/>
    <property type="match status" value="1"/>
</dbReference>
<dbReference type="InterPro" id="IPR005467">
    <property type="entry name" value="His_kinase_dom"/>
</dbReference>
<keyword evidence="5" id="KW-0418">Kinase</keyword>
<keyword evidence="4" id="KW-0808">Transferase</keyword>
<evidence type="ECO:0000256" key="3">
    <source>
        <dbReference type="ARBA" id="ARBA00022553"/>
    </source>
</evidence>
<dbReference type="GO" id="GO:0009927">
    <property type="term" value="F:histidine phosphotransfer kinase activity"/>
    <property type="evidence" value="ECO:0007669"/>
    <property type="project" value="TreeGrafter"/>
</dbReference>
<keyword evidence="11" id="KW-1185">Reference proteome</keyword>
<dbReference type="Pfam" id="PF02518">
    <property type="entry name" value="HATPase_c"/>
    <property type="match status" value="1"/>
</dbReference>
<dbReference type="EC" id="2.7.13.3" evidence="2"/>
<feature type="compositionally biased region" description="Pro residues" evidence="7">
    <location>
        <begin position="1"/>
        <end position="13"/>
    </location>
</feature>
<dbReference type="EMBL" id="LFZO01000184">
    <property type="protein sequence ID" value="KXT11730.1"/>
    <property type="molecule type" value="Genomic_DNA"/>
</dbReference>
<dbReference type="SUPFAM" id="SSF52172">
    <property type="entry name" value="CheY-like"/>
    <property type="match status" value="1"/>
</dbReference>
<dbReference type="Pfam" id="PF00512">
    <property type="entry name" value="HisKA"/>
    <property type="match status" value="1"/>
</dbReference>
<dbReference type="PANTHER" id="PTHR43047:SF66">
    <property type="entry name" value="HISKA"/>
    <property type="match status" value="1"/>
</dbReference>
<dbReference type="Gene3D" id="3.40.50.2300">
    <property type="match status" value="1"/>
</dbReference>
<keyword evidence="3 6" id="KW-0597">Phosphoprotein</keyword>
<evidence type="ECO:0000256" key="7">
    <source>
        <dbReference type="SAM" id="MobiDB-lite"/>
    </source>
</evidence>
<feature type="compositionally biased region" description="Basic and acidic residues" evidence="7">
    <location>
        <begin position="624"/>
        <end position="658"/>
    </location>
</feature>
<dbReference type="OrthoDB" id="60033at2759"/>
<dbReference type="InterPro" id="IPR001789">
    <property type="entry name" value="Sig_transdc_resp-reg_receiver"/>
</dbReference>
<reference evidence="10 11" key="1">
    <citation type="submission" date="2015-07" db="EMBL/GenBank/DDBJ databases">
        <title>Comparative genomics of the Sigatoka disease complex on banana suggests a link between parallel evolutionary changes in Pseudocercospora fijiensis and Pseudocercospora eumusae and increased virulence on the banana host.</title>
        <authorList>
            <person name="Chang T.-C."/>
            <person name="Salvucci A."/>
            <person name="Crous P.W."/>
            <person name="Stergiopoulos I."/>
        </authorList>
    </citation>
    <scope>NUCLEOTIDE SEQUENCE [LARGE SCALE GENOMIC DNA]</scope>
    <source>
        <strain evidence="10 11">CBS 116634</strain>
    </source>
</reference>
<evidence type="ECO:0000256" key="5">
    <source>
        <dbReference type="ARBA" id="ARBA00022777"/>
    </source>
</evidence>
<dbReference type="Gene3D" id="3.30.450.20">
    <property type="entry name" value="PAS domain"/>
    <property type="match status" value="1"/>
</dbReference>
<dbReference type="SMART" id="SM00388">
    <property type="entry name" value="HisKA"/>
    <property type="match status" value="1"/>
</dbReference>
<evidence type="ECO:0000259" key="9">
    <source>
        <dbReference type="PROSITE" id="PS50110"/>
    </source>
</evidence>
<dbReference type="SUPFAM" id="SSF55874">
    <property type="entry name" value="ATPase domain of HSP90 chaperone/DNA topoisomerase II/histidine kinase"/>
    <property type="match status" value="1"/>
</dbReference>
<name>A0A139IAH4_9PEZI</name>